<dbReference type="EMBL" id="AB812064">
    <property type="protein sequence ID" value="BAQ01781.1"/>
    <property type="molecule type" value="Genomic_DNA"/>
</dbReference>
<name>A0A0A8J688_ECOLX</name>
<organism evidence="2">
    <name type="scientific">Escherichia coli</name>
    <dbReference type="NCBI Taxonomy" id="562"/>
    <lineage>
        <taxon>Bacteria</taxon>
        <taxon>Pseudomonadati</taxon>
        <taxon>Pseudomonadota</taxon>
        <taxon>Gammaproteobacteria</taxon>
        <taxon>Enterobacterales</taxon>
        <taxon>Enterobacteriaceae</taxon>
        <taxon>Escherichia</taxon>
    </lineage>
</organism>
<dbReference type="PANTHER" id="PTHR22916:SF3">
    <property type="entry name" value="UDP-GLCNAC:BETAGAL BETA-1,3-N-ACETYLGLUCOSAMINYLTRANSFERASE-LIKE PROTEIN 1"/>
    <property type="match status" value="1"/>
</dbReference>
<keyword evidence="2" id="KW-0808">Transferase</keyword>
<dbReference type="RefSeq" id="WP_001598530.1">
    <property type="nucleotide sequence ID" value="NZ_AP021894.1"/>
</dbReference>
<dbReference type="PANTHER" id="PTHR22916">
    <property type="entry name" value="GLYCOSYLTRANSFERASE"/>
    <property type="match status" value="1"/>
</dbReference>
<sequence>MHKQRVAILLSHYNGSDYLREQLNSILNQNADNFSIDIYVRDDGSNNVNLVNLRQMTSCLPINVFEGSNIGVTKSFFTLLEQVDSYDYYAFCDQDDVWLDDKISSAVTMMKDSEGPVLYCSAYTLVDAKLNLINFENHVNDSFENALFKNFCTGCTCLINNKLRSIILKTDYTKNVPMHDWWMLMVAYLTGTVIFDQQSHILYRQHGGNVVGGRTSFIKKTRRFMFNILSNDETRSKMYQQLLISKELYNSEKVALLELILNSKRNIFLRIKLVMGLGVKYAKKYESILVKFLILIGRF</sequence>
<proteinExistence type="predicted"/>
<dbReference type="GO" id="GO:0016758">
    <property type="term" value="F:hexosyltransferase activity"/>
    <property type="evidence" value="ECO:0007669"/>
    <property type="project" value="UniProtKB-ARBA"/>
</dbReference>
<evidence type="ECO:0000313" key="4">
    <source>
        <dbReference type="Proteomes" id="UP000542214"/>
    </source>
</evidence>
<feature type="domain" description="Glycosyltransferase 2-like" evidence="1">
    <location>
        <begin position="9"/>
        <end position="115"/>
    </location>
</feature>
<evidence type="ECO:0000313" key="3">
    <source>
        <dbReference type="EMBL" id="EFB4534191.1"/>
    </source>
</evidence>
<dbReference type="Proteomes" id="UP000542214">
    <property type="component" value="Unassembled WGS sequence"/>
</dbReference>
<dbReference type="CDD" id="cd04196">
    <property type="entry name" value="GT_2_like_d"/>
    <property type="match status" value="1"/>
</dbReference>
<dbReference type="InterPro" id="IPR029044">
    <property type="entry name" value="Nucleotide-diphossugar_trans"/>
</dbReference>
<reference evidence="3 4" key="2">
    <citation type="submission" date="2018-08" db="EMBL/GenBank/DDBJ databases">
        <authorList>
            <consortium name="NARMS: The National Antimicrobial Resistance Monitoring System"/>
        </authorList>
    </citation>
    <scope>NUCLEOTIDE SEQUENCE [LARGE SCALE GENOMIC DNA]</scope>
    <source>
        <strain evidence="3 4">FSIS11706358</strain>
    </source>
</reference>
<accession>A0A0A8J688</accession>
<dbReference type="Pfam" id="PF00535">
    <property type="entry name" value="Glycos_transf_2"/>
    <property type="match status" value="1"/>
</dbReference>
<dbReference type="InterPro" id="IPR001173">
    <property type="entry name" value="Glyco_trans_2-like"/>
</dbReference>
<dbReference type="SUPFAM" id="SSF53448">
    <property type="entry name" value="Nucleotide-diphospho-sugar transferases"/>
    <property type="match status" value="1"/>
</dbReference>
<dbReference type="AlphaFoldDB" id="A0A0A8J688"/>
<protein>
    <submittedName>
        <fullName evidence="3">Glycosyltransferase family 2 protein</fullName>
    </submittedName>
    <submittedName>
        <fullName evidence="2">Putative glycosyltransferase</fullName>
    </submittedName>
</protein>
<reference evidence="2" key="1">
    <citation type="journal article" date="2014" name="DNA Res.">
        <title>A complete view of the genetic diversity of the Escherichia coli O-antigen biosynthesis gene cluster.</title>
        <authorList>
            <person name="Iguchi A."/>
            <person name="Iyoda S."/>
            <person name="Kikuchi T."/>
            <person name="Ogura Y."/>
            <person name="Katsura K."/>
            <person name="Ohnishi M."/>
            <person name="Hayashi T."/>
            <person name="Thomson N.R."/>
        </authorList>
    </citation>
    <scope>NUCLEOTIDE SEQUENCE</scope>
    <source>
        <strain evidence="2">E1541-68</strain>
    </source>
</reference>
<evidence type="ECO:0000313" key="2">
    <source>
        <dbReference type="EMBL" id="BAQ01781.1"/>
    </source>
</evidence>
<evidence type="ECO:0000259" key="1">
    <source>
        <dbReference type="Pfam" id="PF00535"/>
    </source>
</evidence>
<gene>
    <name evidence="3" type="ORF">C0P57_003493</name>
</gene>
<dbReference type="Gene3D" id="3.90.550.10">
    <property type="entry name" value="Spore Coat Polysaccharide Biosynthesis Protein SpsA, Chain A"/>
    <property type="match status" value="1"/>
</dbReference>
<dbReference type="EMBL" id="AASFZR010000062">
    <property type="protein sequence ID" value="EFB4534191.1"/>
    <property type="molecule type" value="Genomic_DNA"/>
</dbReference>